<accession>A0A1I3URW0</accession>
<dbReference type="EMBL" id="FOSJ01000001">
    <property type="protein sequence ID" value="SFJ84537.1"/>
    <property type="molecule type" value="Genomic_DNA"/>
</dbReference>
<feature type="transmembrane region" description="Helical" evidence="1">
    <location>
        <begin position="118"/>
        <end position="139"/>
    </location>
</feature>
<dbReference type="Proteomes" id="UP000199589">
    <property type="component" value="Unassembled WGS sequence"/>
</dbReference>
<sequence>MHNNLASWIISFIKGMFIGSGAILPGVSGGALAAVFGIYEKLIQFISNIKKDFLYNILYFLPVGLGSLFGIVILARPIESLLVNHPVYILLFFMGCIFGTVPLLYAQAGIHGRTIKHLVLTILTAVISFILLVSANVFLDIQVAQTTFTWILVGMIFAFGFIVPGLSPSNFLIYMNLYEPLTGAIGDLNFSILIPVSFGIVLCVIIFSKLINHLMNLYYTTIFHFILGIVIASTVIIFPTMEQFSALTISEIIFAFILAALGLCLGLWMGKLETKYKSED</sequence>
<feature type="transmembrane region" description="Helical" evidence="1">
    <location>
        <begin position="12"/>
        <end position="36"/>
    </location>
</feature>
<dbReference type="InterPro" id="IPR007163">
    <property type="entry name" value="VCA0040-like"/>
</dbReference>
<name>A0A1I3URW0_9LACT</name>
<keyword evidence="3" id="KW-1185">Reference proteome</keyword>
<evidence type="ECO:0000256" key="1">
    <source>
        <dbReference type="SAM" id="Phobius"/>
    </source>
</evidence>
<feature type="transmembrane region" description="Helical" evidence="1">
    <location>
        <begin position="190"/>
        <end position="211"/>
    </location>
</feature>
<protein>
    <submittedName>
        <fullName evidence="2">Putative membrane protein</fullName>
    </submittedName>
</protein>
<feature type="transmembrane region" description="Helical" evidence="1">
    <location>
        <begin position="87"/>
        <end position="106"/>
    </location>
</feature>
<reference evidence="3" key="1">
    <citation type="submission" date="2016-10" db="EMBL/GenBank/DDBJ databases">
        <authorList>
            <person name="Varghese N."/>
            <person name="Submissions S."/>
        </authorList>
    </citation>
    <scope>NUCLEOTIDE SEQUENCE [LARGE SCALE GENOMIC DNA]</scope>
    <source>
        <strain evidence="3">DSM 16108</strain>
    </source>
</reference>
<organism evidence="2 3">
    <name type="scientific">Marinilactibacillus piezotolerans</name>
    <dbReference type="NCBI Taxonomy" id="258723"/>
    <lineage>
        <taxon>Bacteria</taxon>
        <taxon>Bacillati</taxon>
        <taxon>Bacillota</taxon>
        <taxon>Bacilli</taxon>
        <taxon>Lactobacillales</taxon>
        <taxon>Carnobacteriaceae</taxon>
        <taxon>Marinilactibacillus</taxon>
    </lineage>
</organism>
<dbReference type="PANTHER" id="PTHR37308">
    <property type="entry name" value="INTEGRAL MEMBRANE PROTEIN"/>
    <property type="match status" value="1"/>
</dbReference>
<dbReference type="PANTHER" id="PTHR37308:SF1">
    <property type="entry name" value="POLYPRENYL-PHOSPHATE TRANSPORTER"/>
    <property type="match status" value="1"/>
</dbReference>
<dbReference type="RefSeq" id="WP_232226874.1">
    <property type="nucleotide sequence ID" value="NZ_FOSJ01000001.1"/>
</dbReference>
<keyword evidence="1" id="KW-0472">Membrane</keyword>
<keyword evidence="1" id="KW-1133">Transmembrane helix</keyword>
<feature type="transmembrane region" description="Helical" evidence="1">
    <location>
        <begin position="151"/>
        <end position="178"/>
    </location>
</feature>
<feature type="transmembrane region" description="Helical" evidence="1">
    <location>
        <begin position="57"/>
        <end position="75"/>
    </location>
</feature>
<feature type="transmembrane region" description="Helical" evidence="1">
    <location>
        <begin position="252"/>
        <end position="270"/>
    </location>
</feature>
<dbReference type="AlphaFoldDB" id="A0A1I3URW0"/>
<dbReference type="Pfam" id="PF04018">
    <property type="entry name" value="VCA0040-like"/>
    <property type="match status" value="1"/>
</dbReference>
<evidence type="ECO:0000313" key="2">
    <source>
        <dbReference type="EMBL" id="SFJ84537.1"/>
    </source>
</evidence>
<gene>
    <name evidence="2" type="ORF">SAMN04488569_100166</name>
</gene>
<proteinExistence type="predicted"/>
<evidence type="ECO:0000313" key="3">
    <source>
        <dbReference type="Proteomes" id="UP000199589"/>
    </source>
</evidence>
<keyword evidence="1" id="KW-0812">Transmembrane</keyword>
<feature type="transmembrane region" description="Helical" evidence="1">
    <location>
        <begin position="217"/>
        <end position="240"/>
    </location>
</feature>